<evidence type="ECO:0000256" key="1">
    <source>
        <dbReference type="SAM" id="Coils"/>
    </source>
</evidence>
<evidence type="ECO:0000313" key="2">
    <source>
        <dbReference type="EMBL" id="GAI16478.1"/>
    </source>
</evidence>
<dbReference type="AlphaFoldDB" id="X1LBN7"/>
<comment type="caution">
    <text evidence="2">The sequence shown here is derived from an EMBL/GenBank/DDBJ whole genome shotgun (WGS) entry which is preliminary data.</text>
</comment>
<gene>
    <name evidence="2" type="ORF">S06H3_11511</name>
</gene>
<name>X1LBN7_9ZZZZ</name>
<proteinExistence type="predicted"/>
<feature type="coiled-coil region" evidence="1">
    <location>
        <begin position="44"/>
        <end position="71"/>
    </location>
</feature>
<protein>
    <submittedName>
        <fullName evidence="2">Uncharacterized protein</fullName>
    </submittedName>
</protein>
<sequence length="74" mass="8608">MKKTVTINKNTHLAYISDDIIKEGFEGEVEIIFNFNTGLMLRPGSNLKDQIKSAERILEDLRDRLKSQKKEEKQ</sequence>
<accession>X1LBN7</accession>
<reference evidence="2" key="1">
    <citation type="journal article" date="2014" name="Front. Microbiol.">
        <title>High frequency of phylogenetically diverse reductive dehalogenase-homologous genes in deep subseafloor sedimentary metagenomes.</title>
        <authorList>
            <person name="Kawai M."/>
            <person name="Futagami T."/>
            <person name="Toyoda A."/>
            <person name="Takaki Y."/>
            <person name="Nishi S."/>
            <person name="Hori S."/>
            <person name="Arai W."/>
            <person name="Tsubouchi T."/>
            <person name="Morono Y."/>
            <person name="Uchiyama I."/>
            <person name="Ito T."/>
            <person name="Fujiyama A."/>
            <person name="Inagaki F."/>
            <person name="Takami H."/>
        </authorList>
    </citation>
    <scope>NUCLEOTIDE SEQUENCE</scope>
    <source>
        <strain evidence="2">Expedition CK06-06</strain>
    </source>
</reference>
<organism evidence="2">
    <name type="scientific">marine sediment metagenome</name>
    <dbReference type="NCBI Taxonomy" id="412755"/>
    <lineage>
        <taxon>unclassified sequences</taxon>
        <taxon>metagenomes</taxon>
        <taxon>ecological metagenomes</taxon>
    </lineage>
</organism>
<keyword evidence="1" id="KW-0175">Coiled coil</keyword>
<dbReference type="EMBL" id="BARV01005601">
    <property type="protein sequence ID" value="GAI16478.1"/>
    <property type="molecule type" value="Genomic_DNA"/>
</dbReference>